<reference evidence="1" key="1">
    <citation type="submission" date="2018-05" db="EMBL/GenBank/DDBJ databases">
        <authorList>
            <person name="Lanie J.A."/>
            <person name="Ng W.-L."/>
            <person name="Kazmierczak K.M."/>
            <person name="Andrzejewski T.M."/>
            <person name="Davidsen T.M."/>
            <person name="Wayne K.J."/>
            <person name="Tettelin H."/>
            <person name="Glass J.I."/>
            <person name="Rusch D."/>
            <person name="Podicherti R."/>
            <person name="Tsui H.-C.T."/>
            <person name="Winkler M.E."/>
        </authorList>
    </citation>
    <scope>NUCLEOTIDE SEQUENCE</scope>
</reference>
<dbReference type="EMBL" id="UINC01151348">
    <property type="protein sequence ID" value="SVD44899.1"/>
    <property type="molecule type" value="Genomic_DNA"/>
</dbReference>
<gene>
    <name evidence="1" type="ORF">METZ01_LOCUS397753</name>
</gene>
<accession>A0A382VEG4</accession>
<dbReference type="AlphaFoldDB" id="A0A382VEG4"/>
<name>A0A382VEG4_9ZZZZ</name>
<feature type="non-terminal residue" evidence="1">
    <location>
        <position position="1"/>
    </location>
</feature>
<organism evidence="1">
    <name type="scientific">marine metagenome</name>
    <dbReference type="NCBI Taxonomy" id="408172"/>
    <lineage>
        <taxon>unclassified sequences</taxon>
        <taxon>metagenomes</taxon>
        <taxon>ecological metagenomes</taxon>
    </lineage>
</organism>
<sequence length="285" mass="30769">DLNGVGDVCDAEVYADSRDDWSAEGEQGANNWYNGYYNFSLDGFPGYEEDDFIEFDEFEHWQGTAWRLVPSNAPWTYIAQEQVHPNGTNSAPNEEHWVIRRWVSDLSEGVNITWHTRETNLNGAGVSGMLYLNGELLDSEVIAGGDGVGVTRTISMEIFEGDVIDLALSPVGPNENTHDGSDGSANWLRISQDLGWVGGPDEVCGNGEDDDGDGLADCDDSDCAAEEACQVVKGPVFHRGDPDDNGAIQLTDGIFILNFLFLGGGSPACFDAADADDNGSVQLTD</sequence>
<protein>
    <recommendedName>
        <fullName evidence="2">Dockerin domain-containing protein</fullName>
    </recommendedName>
</protein>
<evidence type="ECO:0000313" key="1">
    <source>
        <dbReference type="EMBL" id="SVD44899.1"/>
    </source>
</evidence>
<proteinExistence type="predicted"/>
<evidence type="ECO:0008006" key="2">
    <source>
        <dbReference type="Google" id="ProtNLM"/>
    </source>
</evidence>
<feature type="non-terminal residue" evidence="1">
    <location>
        <position position="285"/>
    </location>
</feature>